<reference evidence="6 7" key="1">
    <citation type="submission" date="2019-06" db="EMBL/GenBank/DDBJ databases">
        <title>Sequencing the genomes of 1000 actinobacteria strains.</title>
        <authorList>
            <person name="Klenk H.-P."/>
        </authorList>
    </citation>
    <scope>NUCLEOTIDE SEQUENCE [LARGE SCALE GENOMIC DNA]</scope>
    <source>
        <strain evidence="6 7">DSM 24083</strain>
    </source>
</reference>
<dbReference type="SUPFAM" id="SSF46785">
    <property type="entry name" value="Winged helix' DNA-binding domain"/>
    <property type="match status" value="1"/>
</dbReference>
<dbReference type="PANTHER" id="PTHR30136:SF24">
    <property type="entry name" value="HTH-TYPE TRANSCRIPTIONAL REPRESSOR ALLR"/>
    <property type="match status" value="1"/>
</dbReference>
<dbReference type="InterPro" id="IPR036390">
    <property type="entry name" value="WH_DNA-bd_sf"/>
</dbReference>
<dbReference type="OrthoDB" id="4068713at2"/>
<evidence type="ECO:0000313" key="6">
    <source>
        <dbReference type="EMBL" id="TQL71585.1"/>
    </source>
</evidence>
<evidence type="ECO:0000256" key="2">
    <source>
        <dbReference type="ARBA" id="ARBA00023125"/>
    </source>
</evidence>
<dbReference type="Gene3D" id="3.30.450.40">
    <property type="match status" value="1"/>
</dbReference>
<dbReference type="InterPro" id="IPR029016">
    <property type="entry name" value="GAF-like_dom_sf"/>
</dbReference>
<evidence type="ECO:0000256" key="3">
    <source>
        <dbReference type="ARBA" id="ARBA00023163"/>
    </source>
</evidence>
<organism evidence="6 7">
    <name type="scientific">Enteractinococcus coprophilus</name>
    <dbReference type="NCBI Taxonomy" id="1027633"/>
    <lineage>
        <taxon>Bacteria</taxon>
        <taxon>Bacillati</taxon>
        <taxon>Actinomycetota</taxon>
        <taxon>Actinomycetes</taxon>
        <taxon>Micrococcales</taxon>
        <taxon>Micrococcaceae</taxon>
    </lineage>
</organism>
<dbReference type="GO" id="GO:0045892">
    <property type="term" value="P:negative regulation of DNA-templated transcription"/>
    <property type="evidence" value="ECO:0007669"/>
    <property type="project" value="TreeGrafter"/>
</dbReference>
<dbReference type="GO" id="GO:0003700">
    <property type="term" value="F:DNA-binding transcription factor activity"/>
    <property type="evidence" value="ECO:0007669"/>
    <property type="project" value="TreeGrafter"/>
</dbReference>
<evidence type="ECO:0000313" key="7">
    <source>
        <dbReference type="Proteomes" id="UP000319746"/>
    </source>
</evidence>
<evidence type="ECO:0000259" key="4">
    <source>
        <dbReference type="PROSITE" id="PS51077"/>
    </source>
</evidence>
<name>A0A543AG78_9MICC</name>
<dbReference type="Proteomes" id="UP000319746">
    <property type="component" value="Unassembled WGS sequence"/>
</dbReference>
<dbReference type="PANTHER" id="PTHR30136">
    <property type="entry name" value="HELIX-TURN-HELIX TRANSCRIPTIONAL REGULATOR, ICLR FAMILY"/>
    <property type="match status" value="1"/>
</dbReference>
<accession>A0A543AG78</accession>
<dbReference type="SUPFAM" id="SSF55781">
    <property type="entry name" value="GAF domain-like"/>
    <property type="match status" value="1"/>
</dbReference>
<protein>
    <submittedName>
        <fullName evidence="6">IclR family transcriptional regulator</fullName>
    </submittedName>
</protein>
<dbReference type="EMBL" id="VFOU01000003">
    <property type="protein sequence ID" value="TQL71585.1"/>
    <property type="molecule type" value="Genomic_DNA"/>
</dbReference>
<evidence type="ECO:0000256" key="1">
    <source>
        <dbReference type="ARBA" id="ARBA00023015"/>
    </source>
</evidence>
<feature type="domain" description="IclR-ED" evidence="5">
    <location>
        <begin position="82"/>
        <end position="259"/>
    </location>
</feature>
<dbReference type="PROSITE" id="PS51077">
    <property type="entry name" value="HTH_ICLR"/>
    <property type="match status" value="1"/>
</dbReference>
<dbReference type="RefSeq" id="WP_141867282.1">
    <property type="nucleotide sequence ID" value="NZ_BAABAN010000001.1"/>
</dbReference>
<dbReference type="InterPro" id="IPR005471">
    <property type="entry name" value="Tscrpt_reg_IclR_N"/>
</dbReference>
<dbReference type="InterPro" id="IPR050707">
    <property type="entry name" value="HTH_MetabolicPath_Reg"/>
</dbReference>
<comment type="caution">
    <text evidence="6">The sequence shown here is derived from an EMBL/GenBank/DDBJ whole genome shotgun (WGS) entry which is preliminary data.</text>
</comment>
<dbReference type="PROSITE" id="PS51078">
    <property type="entry name" value="ICLR_ED"/>
    <property type="match status" value="1"/>
</dbReference>
<evidence type="ECO:0000259" key="5">
    <source>
        <dbReference type="PROSITE" id="PS51078"/>
    </source>
</evidence>
<dbReference type="GO" id="GO:0003677">
    <property type="term" value="F:DNA binding"/>
    <property type="evidence" value="ECO:0007669"/>
    <property type="project" value="UniProtKB-KW"/>
</dbReference>
<proteinExistence type="predicted"/>
<feature type="domain" description="HTH iclR-type" evidence="4">
    <location>
        <begin position="21"/>
        <end position="81"/>
    </location>
</feature>
<keyword evidence="7" id="KW-1185">Reference proteome</keyword>
<keyword evidence="1" id="KW-0805">Transcription regulation</keyword>
<dbReference type="AlphaFoldDB" id="A0A543AG78"/>
<dbReference type="Pfam" id="PF09339">
    <property type="entry name" value="HTH_IclR"/>
    <property type="match status" value="1"/>
</dbReference>
<dbReference type="Pfam" id="PF01614">
    <property type="entry name" value="IclR_C"/>
    <property type="match status" value="1"/>
</dbReference>
<dbReference type="Gene3D" id="1.10.10.10">
    <property type="entry name" value="Winged helix-like DNA-binding domain superfamily/Winged helix DNA-binding domain"/>
    <property type="match status" value="1"/>
</dbReference>
<gene>
    <name evidence="6" type="ORF">FB556_2073</name>
</gene>
<dbReference type="InterPro" id="IPR036388">
    <property type="entry name" value="WH-like_DNA-bd_sf"/>
</dbReference>
<dbReference type="InterPro" id="IPR014757">
    <property type="entry name" value="Tscrpt_reg_IclR_C"/>
</dbReference>
<keyword evidence="3" id="KW-0804">Transcription</keyword>
<dbReference type="SMART" id="SM00346">
    <property type="entry name" value="HTH_ICLR"/>
    <property type="match status" value="1"/>
</dbReference>
<keyword evidence="2" id="KW-0238">DNA-binding</keyword>
<sequence length="263" mass="28369">MANPRPREPRRQSQDTATKAETVTARSLALLAAFSPERPRLSLSEMARRANLPVSTAHRLVAELVEWGAVERVHNEYVIGQRLWKLGLLAPIRQNIAEIAAPHMQDVLFVTHNVVNLFVLESSKVLLLERISGTKVGTPFRKVGDPLPLHASAAGKVMLAFSRQDLMSQAINNMTSLTKYTITSPAALQAAVAEVKRSGYAISSQETGLDNHAVAVPVLDAMGYAVAALGVVHQKAPAIGSVVPVLRIAARGIARRLTSVELS</sequence>